<dbReference type="NCBIfam" id="TIGR01727">
    <property type="entry name" value="oligo_HPY"/>
    <property type="match status" value="1"/>
</dbReference>
<comment type="caution">
    <text evidence="5">The sequence shown here is derived from an EMBL/GenBank/DDBJ whole genome shotgun (WGS) entry which is preliminary data.</text>
</comment>
<dbReference type="InterPro" id="IPR050319">
    <property type="entry name" value="ABC_transp_ATP-bind"/>
</dbReference>
<gene>
    <name evidence="5" type="ORF">B9Q04_01950</name>
</gene>
<name>A0A2R6CE26_9ARCH</name>
<dbReference type="AlphaFoldDB" id="A0A2R6CE26"/>
<dbReference type="SUPFAM" id="SSF52540">
    <property type="entry name" value="P-loop containing nucleoside triphosphate hydrolases"/>
    <property type="match status" value="1"/>
</dbReference>
<reference evidence="5 6" key="1">
    <citation type="submission" date="2017-04" db="EMBL/GenBank/DDBJ databases">
        <title>Novel microbial lineages endemic to geothermal iron-oxide mats fill important gaps in the evolutionary history of Archaea.</title>
        <authorList>
            <person name="Jay Z.J."/>
            <person name="Beam J.P."/>
            <person name="Dlakic M."/>
            <person name="Rusch D.B."/>
            <person name="Kozubal M.A."/>
            <person name="Inskeep W.P."/>
        </authorList>
    </citation>
    <scope>NUCLEOTIDE SEQUENCE [LARGE SCALE GENOMIC DNA]</scope>
    <source>
        <strain evidence="5">BE_D</strain>
    </source>
</reference>
<dbReference type="InterPro" id="IPR003593">
    <property type="entry name" value="AAA+_ATPase"/>
</dbReference>
<dbReference type="CDD" id="cd03257">
    <property type="entry name" value="ABC_NikE_OppD_transporters"/>
    <property type="match status" value="1"/>
</dbReference>
<dbReference type="EMBL" id="NEXF01000020">
    <property type="protein sequence ID" value="PSO09147.1"/>
    <property type="molecule type" value="Genomic_DNA"/>
</dbReference>
<evidence type="ECO:0000313" key="5">
    <source>
        <dbReference type="EMBL" id="PSO09147.1"/>
    </source>
</evidence>
<dbReference type="SMART" id="SM00382">
    <property type="entry name" value="AAA"/>
    <property type="match status" value="1"/>
</dbReference>
<dbReference type="InterPro" id="IPR027417">
    <property type="entry name" value="P-loop_NTPase"/>
</dbReference>
<dbReference type="Proteomes" id="UP000242015">
    <property type="component" value="Unassembled WGS sequence"/>
</dbReference>
<dbReference type="PANTHER" id="PTHR43776">
    <property type="entry name" value="TRANSPORT ATP-BINDING PROTEIN"/>
    <property type="match status" value="1"/>
</dbReference>
<dbReference type="InterPro" id="IPR017871">
    <property type="entry name" value="ABC_transporter-like_CS"/>
</dbReference>
<dbReference type="PROSITE" id="PS00211">
    <property type="entry name" value="ABC_TRANSPORTER_1"/>
    <property type="match status" value="1"/>
</dbReference>
<dbReference type="GO" id="GO:0005524">
    <property type="term" value="F:ATP binding"/>
    <property type="evidence" value="ECO:0007669"/>
    <property type="project" value="UniProtKB-KW"/>
</dbReference>
<dbReference type="Gene3D" id="3.40.50.300">
    <property type="entry name" value="P-loop containing nucleotide triphosphate hydrolases"/>
    <property type="match status" value="1"/>
</dbReference>
<keyword evidence="3" id="KW-0067">ATP-binding</keyword>
<dbReference type="Pfam" id="PF08352">
    <property type="entry name" value="oligo_HPY"/>
    <property type="match status" value="1"/>
</dbReference>
<evidence type="ECO:0000259" key="4">
    <source>
        <dbReference type="PROSITE" id="PS50893"/>
    </source>
</evidence>
<dbReference type="GO" id="GO:0015833">
    <property type="term" value="P:peptide transport"/>
    <property type="evidence" value="ECO:0007669"/>
    <property type="project" value="InterPro"/>
</dbReference>
<evidence type="ECO:0000313" key="6">
    <source>
        <dbReference type="Proteomes" id="UP000242015"/>
    </source>
</evidence>
<evidence type="ECO:0000256" key="2">
    <source>
        <dbReference type="ARBA" id="ARBA00022741"/>
    </source>
</evidence>
<sequence length="328" mass="36152">MEELVSQKRSETELFRTENLVVYFKVRGGSKLFVHAVDGVDFTAKPRRSTGIVGESGSGKTTLAKALLGVVKPTSGKVLFEGRDINALKGDALRDFRRRVQMVYQDPFDAIDPLYSVYDAVAEGLRILRLYSSKEELDERVARALEAVKLTPWSEYAYRRITALSGGQRQRVAVARTLAMDPEVFILDEPVSMLDASVKGEIIKLMDNLKPNGKSFIMISHDIATVRFFTDELAVMYLGKIVESGPSGEVVSEPLHPYTQALIAAVPVPDPSVSVRSLAKGEIPSAVAPPSGCRFHPRCPLAQEICSAREPELREVRPGRFVACHFAS</sequence>
<organism evidence="5 6">
    <name type="scientific">Candidatus Marsarchaeota G2 archaeon BE_D</name>
    <dbReference type="NCBI Taxonomy" id="1978158"/>
    <lineage>
        <taxon>Archaea</taxon>
        <taxon>Candidatus Marsarchaeota</taxon>
        <taxon>Candidatus Marsarchaeota group 2</taxon>
    </lineage>
</organism>
<dbReference type="InterPro" id="IPR003439">
    <property type="entry name" value="ABC_transporter-like_ATP-bd"/>
</dbReference>
<protein>
    <recommendedName>
        <fullName evidence="4">ABC transporter domain-containing protein</fullName>
    </recommendedName>
</protein>
<evidence type="ECO:0000256" key="3">
    <source>
        <dbReference type="ARBA" id="ARBA00022840"/>
    </source>
</evidence>
<proteinExistence type="predicted"/>
<dbReference type="PROSITE" id="PS50893">
    <property type="entry name" value="ABC_TRANSPORTER_2"/>
    <property type="match status" value="1"/>
</dbReference>
<accession>A0A2R6CE26</accession>
<dbReference type="GO" id="GO:0016887">
    <property type="term" value="F:ATP hydrolysis activity"/>
    <property type="evidence" value="ECO:0007669"/>
    <property type="project" value="InterPro"/>
</dbReference>
<feature type="domain" description="ABC transporter" evidence="4">
    <location>
        <begin position="15"/>
        <end position="263"/>
    </location>
</feature>
<dbReference type="Pfam" id="PF00005">
    <property type="entry name" value="ABC_tran"/>
    <property type="match status" value="1"/>
</dbReference>
<keyword evidence="1" id="KW-0813">Transport</keyword>
<dbReference type="GO" id="GO:0055085">
    <property type="term" value="P:transmembrane transport"/>
    <property type="evidence" value="ECO:0007669"/>
    <property type="project" value="UniProtKB-ARBA"/>
</dbReference>
<evidence type="ECO:0000256" key="1">
    <source>
        <dbReference type="ARBA" id="ARBA00022448"/>
    </source>
</evidence>
<keyword evidence="2" id="KW-0547">Nucleotide-binding</keyword>
<dbReference type="InterPro" id="IPR013563">
    <property type="entry name" value="Oligopep_ABC_C"/>
</dbReference>